<dbReference type="InterPro" id="IPR001242">
    <property type="entry name" value="Condensation_dom"/>
</dbReference>
<evidence type="ECO:0000313" key="2">
    <source>
        <dbReference type="EMBL" id="GGP17902.1"/>
    </source>
</evidence>
<dbReference type="PANTHER" id="PTHR45527">
    <property type="entry name" value="NONRIBOSOMAL PEPTIDE SYNTHETASE"/>
    <property type="match status" value="1"/>
</dbReference>
<dbReference type="EMBL" id="BMNK01000026">
    <property type="protein sequence ID" value="GGP17902.1"/>
    <property type="molecule type" value="Genomic_DNA"/>
</dbReference>
<dbReference type="Gene3D" id="3.30.559.30">
    <property type="entry name" value="Nonribosomal peptide synthetase, condensation domain"/>
    <property type="match status" value="1"/>
</dbReference>
<dbReference type="Proteomes" id="UP000660745">
    <property type="component" value="Unassembled WGS sequence"/>
</dbReference>
<dbReference type="GO" id="GO:0031177">
    <property type="term" value="F:phosphopantetheine binding"/>
    <property type="evidence" value="ECO:0007669"/>
    <property type="project" value="TreeGrafter"/>
</dbReference>
<dbReference type="AlphaFoldDB" id="A0A918AEC6"/>
<protein>
    <recommendedName>
        <fullName evidence="1">Condensation domain-containing protein</fullName>
    </recommendedName>
</protein>
<dbReference type="GO" id="GO:0044550">
    <property type="term" value="P:secondary metabolite biosynthetic process"/>
    <property type="evidence" value="ECO:0007669"/>
    <property type="project" value="TreeGrafter"/>
</dbReference>
<dbReference type="SUPFAM" id="SSF52777">
    <property type="entry name" value="CoA-dependent acyltransferases"/>
    <property type="match status" value="2"/>
</dbReference>
<sequence length="457" mass="51085">MTVEAHLSHGQLFSWREIERYPRGWGHEANLPATWDLRGLTPAQVEQALGRLVDRHETLRTTYEVRDGLPVQRVHAGVPLPVERVDRLVTDPTEHERVKMERVAIPFPMTGDLNWRALMVSSEGAPMYLSLTFSHLIVDVWSIHHLQDQFKALVAGRPAAEVELGSTPRELARRQAEASWQPVQAASERYWRGVFADGLMDRLPTLPARVERERLELTLTSRRLGGLAAQAGRTHGVTPPAVIMAFIAAGLARQLDTDRVTMSLMSSNRFAQEDQHNIGTMNQLIPFVTAVDRGATLGEHIRRLHWAAAKAYRYSCYDFDRVTAMAAAAGEDPGHDCWVNHLFRAWFNYVQVDRRPADPADRSPATLAWTPLAQSYGQAFRVRVEVGDGETRVLMLADPEVLPAEAMTDIMRTLALGVQLAVTDPGRSLKDLWNGHGGDLPPALFPRDLPARPSQPQ</sequence>
<keyword evidence="3" id="KW-1185">Reference proteome</keyword>
<comment type="caution">
    <text evidence="2">The sequence shown here is derived from an EMBL/GenBank/DDBJ whole genome shotgun (WGS) entry which is preliminary data.</text>
</comment>
<evidence type="ECO:0000313" key="3">
    <source>
        <dbReference type="Proteomes" id="UP000660745"/>
    </source>
</evidence>
<dbReference type="GO" id="GO:0043041">
    <property type="term" value="P:amino acid activation for nonribosomal peptide biosynthetic process"/>
    <property type="evidence" value="ECO:0007669"/>
    <property type="project" value="TreeGrafter"/>
</dbReference>
<gene>
    <name evidence="2" type="ORF">GCM10012278_88130</name>
</gene>
<reference evidence="2" key="1">
    <citation type="journal article" date="2014" name="Int. J. Syst. Evol. Microbiol.">
        <title>Complete genome sequence of Corynebacterium casei LMG S-19264T (=DSM 44701T), isolated from a smear-ripened cheese.</title>
        <authorList>
            <consortium name="US DOE Joint Genome Institute (JGI-PGF)"/>
            <person name="Walter F."/>
            <person name="Albersmeier A."/>
            <person name="Kalinowski J."/>
            <person name="Ruckert C."/>
        </authorList>
    </citation>
    <scope>NUCLEOTIDE SEQUENCE</scope>
    <source>
        <strain evidence="2">CGMCC 4.7430</strain>
    </source>
</reference>
<dbReference type="PANTHER" id="PTHR45527:SF1">
    <property type="entry name" value="FATTY ACID SYNTHASE"/>
    <property type="match status" value="1"/>
</dbReference>
<proteinExistence type="predicted"/>
<accession>A0A918AEC6</accession>
<reference evidence="2" key="2">
    <citation type="submission" date="2020-09" db="EMBL/GenBank/DDBJ databases">
        <authorList>
            <person name="Sun Q."/>
            <person name="Zhou Y."/>
        </authorList>
    </citation>
    <scope>NUCLEOTIDE SEQUENCE</scope>
    <source>
        <strain evidence="2">CGMCC 4.7430</strain>
    </source>
</reference>
<name>A0A918AEC6_9ACTN</name>
<dbReference type="InterPro" id="IPR023213">
    <property type="entry name" value="CAT-like_dom_sf"/>
</dbReference>
<dbReference type="RefSeq" id="WP_189144746.1">
    <property type="nucleotide sequence ID" value="NZ_BMNK01000026.1"/>
</dbReference>
<evidence type="ECO:0000259" key="1">
    <source>
        <dbReference type="Pfam" id="PF00668"/>
    </source>
</evidence>
<dbReference type="GO" id="GO:0003824">
    <property type="term" value="F:catalytic activity"/>
    <property type="evidence" value="ECO:0007669"/>
    <property type="project" value="InterPro"/>
</dbReference>
<dbReference type="Gene3D" id="3.30.559.10">
    <property type="entry name" value="Chloramphenicol acetyltransferase-like domain"/>
    <property type="match status" value="1"/>
</dbReference>
<organism evidence="2 3">
    <name type="scientific">Nonomuraea glycinis</name>
    <dbReference type="NCBI Taxonomy" id="2047744"/>
    <lineage>
        <taxon>Bacteria</taxon>
        <taxon>Bacillati</taxon>
        <taxon>Actinomycetota</taxon>
        <taxon>Actinomycetes</taxon>
        <taxon>Streptosporangiales</taxon>
        <taxon>Streptosporangiaceae</taxon>
        <taxon>Nonomuraea</taxon>
    </lineage>
</organism>
<dbReference type="GO" id="GO:0005737">
    <property type="term" value="C:cytoplasm"/>
    <property type="evidence" value="ECO:0007669"/>
    <property type="project" value="TreeGrafter"/>
</dbReference>
<dbReference type="GO" id="GO:0008610">
    <property type="term" value="P:lipid biosynthetic process"/>
    <property type="evidence" value="ECO:0007669"/>
    <property type="project" value="UniProtKB-ARBA"/>
</dbReference>
<feature type="domain" description="Condensation" evidence="1">
    <location>
        <begin position="39"/>
        <end position="329"/>
    </location>
</feature>
<dbReference type="Pfam" id="PF00668">
    <property type="entry name" value="Condensation"/>
    <property type="match status" value="1"/>
</dbReference>